<comment type="subcellular location">
    <subcellularLocation>
        <location evidence="1">Cytoplasm</location>
    </subcellularLocation>
</comment>
<dbReference type="EC" id="2.7.7.7" evidence="3"/>
<evidence type="ECO:0000313" key="13">
    <source>
        <dbReference type="EMBL" id="MFD2829092.1"/>
    </source>
</evidence>
<evidence type="ECO:0000256" key="5">
    <source>
        <dbReference type="ARBA" id="ARBA00022679"/>
    </source>
</evidence>
<dbReference type="InterPro" id="IPR029460">
    <property type="entry name" value="DNAPol_HHH"/>
</dbReference>
<dbReference type="Pfam" id="PF02811">
    <property type="entry name" value="PHP"/>
    <property type="match status" value="1"/>
</dbReference>
<dbReference type="Proteomes" id="UP001597519">
    <property type="component" value="Unassembled WGS sequence"/>
</dbReference>
<comment type="caution">
    <text evidence="13">The sequence shown here is derived from an EMBL/GenBank/DDBJ whole genome shotgun (WGS) entry which is preliminary data.</text>
</comment>
<keyword evidence="14" id="KW-1185">Reference proteome</keyword>
<name>A0ABW5WRG0_9STAP</name>
<comment type="similarity">
    <text evidence="2">Belongs to the DNA polymerase type-C family. DnaE subfamily.</text>
</comment>
<dbReference type="Pfam" id="PF01336">
    <property type="entry name" value="tRNA_anti-codon"/>
    <property type="match status" value="1"/>
</dbReference>
<dbReference type="PANTHER" id="PTHR32294:SF0">
    <property type="entry name" value="DNA POLYMERASE III SUBUNIT ALPHA"/>
    <property type="match status" value="1"/>
</dbReference>
<dbReference type="InterPro" id="IPR011708">
    <property type="entry name" value="DNA_pol3_alpha_NTPase_dom"/>
</dbReference>
<dbReference type="InterPro" id="IPR003141">
    <property type="entry name" value="Pol/His_phosphatase_N"/>
</dbReference>
<evidence type="ECO:0000256" key="9">
    <source>
        <dbReference type="ARBA" id="ARBA00025611"/>
    </source>
</evidence>
<dbReference type="Gene3D" id="3.20.20.140">
    <property type="entry name" value="Metal-dependent hydrolases"/>
    <property type="match status" value="1"/>
</dbReference>
<evidence type="ECO:0000256" key="1">
    <source>
        <dbReference type="ARBA" id="ARBA00004496"/>
    </source>
</evidence>
<keyword evidence="5 13" id="KW-0808">Transferase</keyword>
<sequence>MINLNVHSCYDFLSSNIKIDSLLKKISADKQEAVAVTDFNRMHAAFQLLQTAKKYNVKPVIGMEILVDDGLVHMPFVLYAKDETGYKSLVRLSAMLSYRSLEHTPKDFFLRELSHCIVVAKTVDGANILDGMVHINDEDKYTSHDFHSTYKRMFLHEASYMEPGDLKAVKALHAIRDNERLSTNGLVDIEGPDYVILRNNVEAAEDLLNVNEEIVSKCNVPLPKSRVTLPHFPHEENQNSDDFLWKQLTERLSKKTDGSKMYADRLKYEFETIKEMGYSDYFLIVSDTVNYAKNNDIYVGPGRGSSSASLVSYLLNITEIDPLEYNLLFERFLNPERVTMPDIDIDFEDTKREQVVQYLIDKYGGMNVSNIVTYGTLSAKMAARDVGRVLNFTEEELKMISNLIPNGPNVSLEALTHSEQFERLKAHDSKYRIYEDICLRIEGLPRHTSTHAAGVLLSEEKLTETIPVMFSEGHTLSQWPMTEVEAAGLLKIDVLGLRNLSLIRYMMNRIIKYDSDFDINHIPNDDENVYKVLSKGLTLGVFQLESDGIRKVIQQVVPDKFLDLAAVIALYRPGPMKEIPNFVRGQHDPSTITFPHPDLEDILRETNGVIVYQEQIMLIASKIAGYSYADADILRRAMSKKDRKALLKEEKRFLEGAVNKNYSEELSRHIYDLILEFADYGFVKSHAVAYSQIAYNLAYIKTKYPEIFYAVILMHHQGNDDKIHQLIDEMTKMNVSIFPPEINTSGFSNKEDRKRRGVVLGLSMIKGVTYKIAEAVHNERKENGRYTDIYDLKTRVSGVKLSDSVLENLIYSGALDEFKENRATMLASLTNLSDIGTEDFNYDSFLSSLGFSPKKEYEDMEEMTDIERIEGEKEALGFYISEHPIKIIQKDLQYIAFDSLSGKQSYGSFLVNVESKRVIKTKNGQNMAFVTLTDGSFEIDGVVFPNTYFSRSRKLDEDIIVVSGKFEERNGKAQLVINEIWTIEEFKVHYKSQVKRIFIRNKDRYDYFEILGSKGIPVVDFSTKGIVGYIPEERIDKIVNQFDPEDIRLMRK</sequence>
<evidence type="ECO:0000256" key="10">
    <source>
        <dbReference type="ARBA" id="ARBA00026073"/>
    </source>
</evidence>
<gene>
    <name evidence="13" type="ORF">ACFSX4_01345</name>
</gene>
<feature type="domain" description="Polymerase/histidinol phosphatase N-terminal" evidence="12">
    <location>
        <begin position="2"/>
        <end position="69"/>
    </location>
</feature>
<dbReference type="Pfam" id="PF17657">
    <property type="entry name" value="DNA_pol3_finger"/>
    <property type="match status" value="1"/>
</dbReference>
<dbReference type="InterPro" id="IPR004013">
    <property type="entry name" value="PHP_dom"/>
</dbReference>
<accession>A0ABW5WRG0</accession>
<evidence type="ECO:0000313" key="14">
    <source>
        <dbReference type="Proteomes" id="UP001597519"/>
    </source>
</evidence>
<keyword evidence="6 13" id="KW-0548">Nucleotidyltransferase</keyword>
<proteinExistence type="inferred from homology"/>
<evidence type="ECO:0000256" key="6">
    <source>
        <dbReference type="ARBA" id="ARBA00022695"/>
    </source>
</evidence>
<keyword evidence="7" id="KW-0235">DNA replication</keyword>
<evidence type="ECO:0000256" key="2">
    <source>
        <dbReference type="ARBA" id="ARBA00009496"/>
    </source>
</evidence>
<dbReference type="InterPro" id="IPR004805">
    <property type="entry name" value="DnaE2/DnaE/PolC"/>
</dbReference>
<dbReference type="GO" id="GO:0003887">
    <property type="term" value="F:DNA-directed DNA polymerase activity"/>
    <property type="evidence" value="ECO:0007669"/>
    <property type="project" value="UniProtKB-EC"/>
</dbReference>
<dbReference type="InterPro" id="IPR004365">
    <property type="entry name" value="NA-bd_OB_tRNA"/>
</dbReference>
<dbReference type="CDD" id="cd04485">
    <property type="entry name" value="DnaE_OBF"/>
    <property type="match status" value="1"/>
</dbReference>
<dbReference type="InterPro" id="IPR041931">
    <property type="entry name" value="DNA_pol3_alpha_thumb_dom"/>
</dbReference>
<evidence type="ECO:0000256" key="3">
    <source>
        <dbReference type="ARBA" id="ARBA00012417"/>
    </source>
</evidence>
<evidence type="ECO:0000259" key="12">
    <source>
        <dbReference type="SMART" id="SM00481"/>
    </source>
</evidence>
<dbReference type="Gene3D" id="1.10.150.870">
    <property type="match status" value="1"/>
</dbReference>
<dbReference type="Pfam" id="PF14579">
    <property type="entry name" value="HHH_6"/>
    <property type="match status" value="1"/>
</dbReference>
<organism evidence="13 14">
    <name type="scientific">Corticicoccus populi</name>
    <dbReference type="NCBI Taxonomy" id="1812821"/>
    <lineage>
        <taxon>Bacteria</taxon>
        <taxon>Bacillati</taxon>
        <taxon>Bacillota</taxon>
        <taxon>Bacilli</taxon>
        <taxon>Bacillales</taxon>
        <taxon>Staphylococcaceae</taxon>
        <taxon>Corticicoccus</taxon>
    </lineage>
</organism>
<dbReference type="NCBIfam" id="TIGR00594">
    <property type="entry name" value="polc"/>
    <property type="match status" value="1"/>
</dbReference>
<comment type="catalytic activity">
    <reaction evidence="11">
        <text>DNA(n) + a 2'-deoxyribonucleoside 5'-triphosphate = DNA(n+1) + diphosphate</text>
        <dbReference type="Rhea" id="RHEA:22508"/>
        <dbReference type="Rhea" id="RHEA-COMP:17339"/>
        <dbReference type="Rhea" id="RHEA-COMP:17340"/>
        <dbReference type="ChEBI" id="CHEBI:33019"/>
        <dbReference type="ChEBI" id="CHEBI:61560"/>
        <dbReference type="ChEBI" id="CHEBI:173112"/>
        <dbReference type="EC" id="2.7.7.7"/>
    </reaction>
</comment>
<dbReference type="Gene3D" id="1.10.10.1600">
    <property type="entry name" value="Bacterial DNA polymerase III alpha subunit, thumb domain"/>
    <property type="match status" value="1"/>
</dbReference>
<dbReference type="SMART" id="SM00481">
    <property type="entry name" value="POLIIIAc"/>
    <property type="match status" value="1"/>
</dbReference>
<keyword evidence="8" id="KW-0239">DNA-directed DNA polymerase</keyword>
<dbReference type="RefSeq" id="WP_377770786.1">
    <property type="nucleotide sequence ID" value="NZ_JBHUOQ010000001.1"/>
</dbReference>
<dbReference type="Pfam" id="PF07733">
    <property type="entry name" value="DNA_pol3_alpha"/>
    <property type="match status" value="1"/>
</dbReference>
<comment type="function">
    <text evidence="9">DNA polymerase III is a complex, multichain enzyme responsible for most of the replicative synthesis in bacteria. This DNA polymerase also exhibits 3' to 5' exonuclease activity. The alpha chain is the DNA polymerase.</text>
</comment>
<protein>
    <recommendedName>
        <fullName evidence="4">DNA polymerase III subunit alpha</fullName>
        <ecNumber evidence="3">2.7.7.7</ecNumber>
    </recommendedName>
</protein>
<reference evidence="14" key="1">
    <citation type="journal article" date="2019" name="Int. J. Syst. Evol. Microbiol.">
        <title>The Global Catalogue of Microorganisms (GCM) 10K type strain sequencing project: providing services to taxonomists for standard genome sequencing and annotation.</title>
        <authorList>
            <consortium name="The Broad Institute Genomics Platform"/>
            <consortium name="The Broad Institute Genome Sequencing Center for Infectious Disease"/>
            <person name="Wu L."/>
            <person name="Ma J."/>
        </authorList>
    </citation>
    <scope>NUCLEOTIDE SEQUENCE [LARGE SCALE GENOMIC DNA]</scope>
    <source>
        <strain evidence="14">KCTC 33575</strain>
    </source>
</reference>
<evidence type="ECO:0000256" key="11">
    <source>
        <dbReference type="ARBA" id="ARBA00049244"/>
    </source>
</evidence>
<dbReference type="InterPro" id="IPR040982">
    <property type="entry name" value="DNA_pol3_finger"/>
</dbReference>
<dbReference type="InterPro" id="IPR016195">
    <property type="entry name" value="Pol/histidinol_Pase-like"/>
</dbReference>
<dbReference type="PANTHER" id="PTHR32294">
    <property type="entry name" value="DNA POLYMERASE III SUBUNIT ALPHA"/>
    <property type="match status" value="1"/>
</dbReference>
<dbReference type="CDD" id="cd07431">
    <property type="entry name" value="PHP_PolIIIA"/>
    <property type="match status" value="1"/>
</dbReference>
<evidence type="ECO:0000256" key="4">
    <source>
        <dbReference type="ARBA" id="ARBA00019114"/>
    </source>
</evidence>
<comment type="subunit">
    <text evidence="10">DNA polymerase III contains a core (composed of alpha, epsilon and theta chains) that associates with a tau subunit. This core dimerizes to form the POLIII' complex. PolIII' associates with the gamma complex (composed of gamma, delta, delta', psi and chi chains) and with the beta chain to form the complete DNA polymerase III complex.</text>
</comment>
<evidence type="ECO:0000256" key="8">
    <source>
        <dbReference type="ARBA" id="ARBA00022932"/>
    </source>
</evidence>
<evidence type="ECO:0000256" key="7">
    <source>
        <dbReference type="ARBA" id="ARBA00022705"/>
    </source>
</evidence>
<dbReference type="EMBL" id="JBHUOQ010000001">
    <property type="protein sequence ID" value="MFD2829092.1"/>
    <property type="molecule type" value="Genomic_DNA"/>
</dbReference>
<dbReference type="SUPFAM" id="SSF89550">
    <property type="entry name" value="PHP domain-like"/>
    <property type="match status" value="1"/>
</dbReference>